<organism evidence="2 3">
    <name type="scientific">Trifolium subterraneum</name>
    <name type="common">Subterranean clover</name>
    <dbReference type="NCBI Taxonomy" id="3900"/>
    <lineage>
        <taxon>Eukaryota</taxon>
        <taxon>Viridiplantae</taxon>
        <taxon>Streptophyta</taxon>
        <taxon>Embryophyta</taxon>
        <taxon>Tracheophyta</taxon>
        <taxon>Spermatophyta</taxon>
        <taxon>Magnoliopsida</taxon>
        <taxon>eudicotyledons</taxon>
        <taxon>Gunneridae</taxon>
        <taxon>Pentapetalae</taxon>
        <taxon>rosids</taxon>
        <taxon>fabids</taxon>
        <taxon>Fabales</taxon>
        <taxon>Fabaceae</taxon>
        <taxon>Papilionoideae</taxon>
        <taxon>50 kb inversion clade</taxon>
        <taxon>NPAAA clade</taxon>
        <taxon>Hologalegina</taxon>
        <taxon>IRL clade</taxon>
        <taxon>Trifolieae</taxon>
        <taxon>Trifolium</taxon>
    </lineage>
</organism>
<evidence type="ECO:0000313" key="2">
    <source>
        <dbReference type="EMBL" id="GAU43202.1"/>
    </source>
</evidence>
<feature type="compositionally biased region" description="Basic and acidic residues" evidence="1">
    <location>
        <begin position="144"/>
        <end position="158"/>
    </location>
</feature>
<proteinExistence type="predicted"/>
<protein>
    <submittedName>
        <fullName evidence="2">Uncharacterized protein</fullName>
    </submittedName>
</protein>
<dbReference type="CDD" id="cd00303">
    <property type="entry name" value="retropepsin_like"/>
    <property type="match status" value="1"/>
</dbReference>
<accession>A0A2Z6P411</accession>
<gene>
    <name evidence="2" type="ORF">TSUD_300890</name>
</gene>
<sequence>MKVRGTLQGVPLTLLVDSGATHGLEVTPAPNMVVKLSDGHLNSIVGQCKDLVVIVQGLPFRLDAPVFELGDINRVLGITCIGCMWFDWNKKLTRFYYWGAEEDSLCTFQMDIKKTREEEESCQKTMCLLELSNLVIVPTPSGDSSEKEGWNLKDDTDPNVKSSQDDFPVNIEDIDLDLEKYNVIDEFNPLVFGFLTLLVPSGLGLYWFTNEILNTSQKIWLPKLKGAKNPSGHAPNDNVKNDPMQKIQKSISKINSTKVGETRTVDKFTADDVTKD</sequence>
<reference evidence="3" key="1">
    <citation type="journal article" date="2017" name="Front. Plant Sci.">
        <title>Climate Clever Clovers: New Paradigm to Reduce the Environmental Footprint of Ruminants by Breeding Low Methanogenic Forages Utilizing Haplotype Variation.</title>
        <authorList>
            <person name="Kaur P."/>
            <person name="Appels R."/>
            <person name="Bayer P.E."/>
            <person name="Keeble-Gagnere G."/>
            <person name="Wang J."/>
            <person name="Hirakawa H."/>
            <person name="Shirasawa K."/>
            <person name="Vercoe P."/>
            <person name="Stefanova K."/>
            <person name="Durmic Z."/>
            <person name="Nichols P."/>
            <person name="Revell C."/>
            <person name="Isobe S.N."/>
            <person name="Edwards D."/>
            <person name="Erskine W."/>
        </authorList>
    </citation>
    <scope>NUCLEOTIDE SEQUENCE [LARGE SCALE GENOMIC DNA]</scope>
    <source>
        <strain evidence="3">cv. Daliak</strain>
    </source>
</reference>
<evidence type="ECO:0000313" key="3">
    <source>
        <dbReference type="Proteomes" id="UP000242715"/>
    </source>
</evidence>
<dbReference type="EMBL" id="DF973961">
    <property type="protein sequence ID" value="GAU43202.1"/>
    <property type="molecule type" value="Genomic_DNA"/>
</dbReference>
<keyword evidence="3" id="KW-1185">Reference proteome</keyword>
<name>A0A2Z6P411_TRISU</name>
<evidence type="ECO:0000256" key="1">
    <source>
        <dbReference type="SAM" id="MobiDB-lite"/>
    </source>
</evidence>
<feature type="region of interest" description="Disordered" evidence="1">
    <location>
        <begin position="140"/>
        <end position="164"/>
    </location>
</feature>
<dbReference type="AlphaFoldDB" id="A0A2Z6P411"/>
<dbReference type="OrthoDB" id="10634326at2759"/>
<dbReference type="Proteomes" id="UP000242715">
    <property type="component" value="Unassembled WGS sequence"/>
</dbReference>